<organism evidence="3 4">
    <name type="scientific">Ahniella affigens</name>
    <dbReference type="NCBI Taxonomy" id="2021234"/>
    <lineage>
        <taxon>Bacteria</taxon>
        <taxon>Pseudomonadati</taxon>
        <taxon>Pseudomonadota</taxon>
        <taxon>Gammaproteobacteria</taxon>
        <taxon>Lysobacterales</taxon>
        <taxon>Rhodanobacteraceae</taxon>
        <taxon>Ahniella</taxon>
    </lineage>
</organism>
<dbReference type="SUPFAM" id="SSF54106">
    <property type="entry name" value="LysM domain"/>
    <property type="match status" value="1"/>
</dbReference>
<evidence type="ECO:0000313" key="3">
    <source>
        <dbReference type="EMBL" id="AVP99415.1"/>
    </source>
</evidence>
<dbReference type="Pfam" id="PF01476">
    <property type="entry name" value="LysM"/>
    <property type="match status" value="1"/>
</dbReference>
<protein>
    <submittedName>
        <fullName evidence="3">Peptidoglycan-binding protein</fullName>
    </submittedName>
</protein>
<dbReference type="SMART" id="SM00257">
    <property type="entry name" value="LysM"/>
    <property type="match status" value="1"/>
</dbReference>
<evidence type="ECO:0000313" key="4">
    <source>
        <dbReference type="Proteomes" id="UP000241074"/>
    </source>
</evidence>
<dbReference type="InterPro" id="IPR018392">
    <property type="entry name" value="LysM"/>
</dbReference>
<gene>
    <name evidence="3" type="ORF">C7S18_20565</name>
</gene>
<reference evidence="3 4" key="1">
    <citation type="submission" date="2018-03" db="EMBL/GenBank/DDBJ databases">
        <title>Ahniella affigens gen. nov., sp. nov., a gammaproteobacterium isolated from sandy soil near a stream.</title>
        <authorList>
            <person name="Ko Y."/>
            <person name="Kim J.-H."/>
        </authorList>
    </citation>
    <scope>NUCLEOTIDE SEQUENCE [LARGE SCALE GENOMIC DNA]</scope>
    <source>
        <strain evidence="3 4">D13</strain>
    </source>
</reference>
<dbReference type="Gene3D" id="3.10.350.10">
    <property type="entry name" value="LysM domain"/>
    <property type="match status" value="1"/>
</dbReference>
<proteinExistence type="predicted"/>
<keyword evidence="4" id="KW-1185">Reference proteome</keyword>
<dbReference type="AlphaFoldDB" id="A0A2P1PX53"/>
<dbReference type="Proteomes" id="UP000241074">
    <property type="component" value="Chromosome"/>
</dbReference>
<dbReference type="PROSITE" id="PS51782">
    <property type="entry name" value="LYSM"/>
    <property type="match status" value="1"/>
</dbReference>
<accession>A0A2P1PX53</accession>
<dbReference type="RefSeq" id="WP_106893333.1">
    <property type="nucleotide sequence ID" value="NZ_CP027860.1"/>
</dbReference>
<dbReference type="OrthoDB" id="9765158at2"/>
<dbReference type="PANTHER" id="PTHR34700">
    <property type="entry name" value="POTASSIUM BINDING PROTEIN KBP"/>
    <property type="match status" value="1"/>
</dbReference>
<dbReference type="CDD" id="cd00118">
    <property type="entry name" value="LysM"/>
    <property type="match status" value="1"/>
</dbReference>
<dbReference type="InterPro" id="IPR036779">
    <property type="entry name" value="LysM_dom_sf"/>
</dbReference>
<dbReference type="KEGG" id="xba:C7S18_20565"/>
<sequence>MLKKTLAVIAGTLLTCGSFAAEVTLRDDHPTEYTVVEGDTLWGIAKRFLNDPWLWPEIWQANSQIANPHLIYPGDQLSLVYIDGQPRLVKGQRPGVVKLSPKVRDISDRQAVTAIPLAELEPFLEQARVISPADAKSRPYVVSVEDHQLYGHGDRVVYVRGLNARAGEEFDLARATYVYRELPKRMPWNKGPARVVAEPWDSSGALTFGKLWTQLTDWRSEKSEHILGHEVVWVGRGRVIAAGDPAQVLMQHGGEEVKAGDLVLPPERAPYDSSYSPHEPESVPDNMRVLAVSDGIFRSGPLMVVALSRGARDGVANGQVFSIFAPERQIRDTVKHPEGDIRTAFTPSKAKVTLPEEYLGHVMVFRTFEKVSYGLIMDGIRPVEINSVLRPPRST</sequence>
<feature type="signal peptide" evidence="1">
    <location>
        <begin position="1"/>
        <end position="20"/>
    </location>
</feature>
<dbReference type="InterPro" id="IPR052196">
    <property type="entry name" value="Bact_Kbp"/>
</dbReference>
<evidence type="ECO:0000259" key="2">
    <source>
        <dbReference type="PROSITE" id="PS51782"/>
    </source>
</evidence>
<feature type="domain" description="LysM" evidence="2">
    <location>
        <begin position="31"/>
        <end position="79"/>
    </location>
</feature>
<feature type="chain" id="PRO_5015111011" evidence="1">
    <location>
        <begin position="21"/>
        <end position="395"/>
    </location>
</feature>
<reference evidence="3 4" key="2">
    <citation type="submission" date="2018-03" db="EMBL/GenBank/DDBJ databases">
        <authorList>
            <person name="Keele B.F."/>
        </authorList>
    </citation>
    <scope>NUCLEOTIDE SEQUENCE [LARGE SCALE GENOMIC DNA]</scope>
    <source>
        <strain evidence="3 4">D13</strain>
    </source>
</reference>
<dbReference type="EMBL" id="CP027860">
    <property type="protein sequence ID" value="AVP99415.1"/>
    <property type="molecule type" value="Genomic_DNA"/>
</dbReference>
<dbReference type="PANTHER" id="PTHR34700:SF4">
    <property type="entry name" value="PHAGE-LIKE ELEMENT PBSX PROTEIN XKDP"/>
    <property type="match status" value="1"/>
</dbReference>
<evidence type="ECO:0000256" key="1">
    <source>
        <dbReference type="SAM" id="SignalP"/>
    </source>
</evidence>
<name>A0A2P1PX53_9GAMM</name>
<keyword evidence="1" id="KW-0732">Signal</keyword>